<dbReference type="PANTHER" id="PTHR30329:SF21">
    <property type="entry name" value="LIPOPROTEIN YIAD-RELATED"/>
    <property type="match status" value="1"/>
</dbReference>
<dbReference type="AlphaFoldDB" id="A0A9X2AX21"/>
<dbReference type="SUPFAM" id="SSF103088">
    <property type="entry name" value="OmpA-like"/>
    <property type="match status" value="1"/>
</dbReference>
<evidence type="ECO:0000259" key="5">
    <source>
        <dbReference type="PROSITE" id="PS51123"/>
    </source>
</evidence>
<evidence type="ECO:0000313" key="6">
    <source>
        <dbReference type="EMBL" id="MCJ2378579.1"/>
    </source>
</evidence>
<evidence type="ECO:0000256" key="4">
    <source>
        <dbReference type="PROSITE-ProRule" id="PRU00473"/>
    </source>
</evidence>
<accession>A0A9X2AX21</accession>
<gene>
    <name evidence="6" type="ORF">LNL84_17350</name>
</gene>
<dbReference type="RefSeq" id="WP_244358969.1">
    <property type="nucleotide sequence ID" value="NZ_JAJNNZ010000018.1"/>
</dbReference>
<evidence type="ECO:0000256" key="2">
    <source>
        <dbReference type="ARBA" id="ARBA00023136"/>
    </source>
</evidence>
<dbReference type="EMBL" id="JAJNNZ010000018">
    <property type="protein sequence ID" value="MCJ2378579.1"/>
    <property type="molecule type" value="Genomic_DNA"/>
</dbReference>
<proteinExistence type="predicted"/>
<keyword evidence="2 4" id="KW-0472">Membrane</keyword>
<comment type="caution">
    <text evidence="6">The sequence shown here is derived from an EMBL/GenBank/DDBJ whole genome shotgun (WGS) entry which is preliminary data.</text>
</comment>
<dbReference type="PROSITE" id="PS51123">
    <property type="entry name" value="OMPA_2"/>
    <property type="match status" value="1"/>
</dbReference>
<dbReference type="PRINTS" id="PR01023">
    <property type="entry name" value="NAFLGMOTY"/>
</dbReference>
<dbReference type="InterPro" id="IPR006665">
    <property type="entry name" value="OmpA-like"/>
</dbReference>
<dbReference type="PRINTS" id="PR01021">
    <property type="entry name" value="OMPADOMAIN"/>
</dbReference>
<keyword evidence="7" id="KW-1185">Reference proteome</keyword>
<dbReference type="PANTHER" id="PTHR30329">
    <property type="entry name" value="STATOR ELEMENT OF FLAGELLAR MOTOR COMPLEX"/>
    <property type="match status" value="1"/>
</dbReference>
<organism evidence="6 7">
    <name type="scientific">Vibrio gelatinilyticus</name>
    <dbReference type="NCBI Taxonomy" id="2893468"/>
    <lineage>
        <taxon>Bacteria</taxon>
        <taxon>Pseudomonadati</taxon>
        <taxon>Pseudomonadota</taxon>
        <taxon>Gammaproteobacteria</taxon>
        <taxon>Vibrionales</taxon>
        <taxon>Vibrionaceae</taxon>
        <taxon>Vibrio</taxon>
    </lineage>
</organism>
<keyword evidence="3" id="KW-0998">Cell outer membrane</keyword>
<dbReference type="CDD" id="cd07185">
    <property type="entry name" value="OmpA_C-like"/>
    <property type="match status" value="1"/>
</dbReference>
<dbReference type="GO" id="GO:0009279">
    <property type="term" value="C:cell outer membrane"/>
    <property type="evidence" value="ECO:0007669"/>
    <property type="project" value="UniProtKB-SubCell"/>
</dbReference>
<dbReference type="Pfam" id="PF00691">
    <property type="entry name" value="OmpA"/>
    <property type="match status" value="1"/>
</dbReference>
<reference evidence="6" key="1">
    <citation type="submission" date="2021-11" db="EMBL/GenBank/DDBJ databases">
        <title>Vibrio ZSDE26 sp. nov. and Vibrio ZSDZ34 sp. nov., isolated from coastal seawater in Qingdao.</title>
        <authorList>
            <person name="Zhang P."/>
        </authorList>
    </citation>
    <scope>NUCLEOTIDE SEQUENCE</scope>
    <source>
        <strain evidence="6">ZSDZ34</strain>
    </source>
</reference>
<dbReference type="InterPro" id="IPR041544">
    <property type="entry name" value="MotY_N"/>
</dbReference>
<evidence type="ECO:0000313" key="7">
    <source>
        <dbReference type="Proteomes" id="UP001139488"/>
    </source>
</evidence>
<dbReference type="Proteomes" id="UP001139488">
    <property type="component" value="Unassembled WGS sequence"/>
</dbReference>
<name>A0A9X2AX21_9VIBR</name>
<dbReference type="Gene3D" id="3.30.1330.60">
    <property type="entry name" value="OmpA-like domain"/>
    <property type="match status" value="1"/>
</dbReference>
<dbReference type="InterPro" id="IPR006664">
    <property type="entry name" value="OMP_bac"/>
</dbReference>
<comment type="subcellular location">
    <subcellularLocation>
        <location evidence="1">Cell outer membrane</location>
    </subcellularLocation>
</comment>
<evidence type="ECO:0000256" key="3">
    <source>
        <dbReference type="ARBA" id="ARBA00023237"/>
    </source>
</evidence>
<protein>
    <submittedName>
        <fullName evidence="6">OmpA family protein</fullName>
    </submittedName>
</protein>
<sequence length="274" mass="30546">MDLTNWQFKGTPFECQLIHKVAPYGDLYFHGLPSNRLQLVLSQANRYGDWQTGVLSQLSAPWIKPHRAMEVDKGEYQQPAKLVFNHNIAQLLSAMSSGAWLKVTSNQKAQLHSQSVVVPATNMTTSLAKFNQCRASLPDMSIAEARDLVLRFEFGQRVVTAKQRKQLKALASYIKVDQQVEKVLIDGHTDNVGTSISNLQISKVRADDVASVLLELGTPMSLVEVRAHGARYPVSDNNSEYGKAKNRRVTIRVIRNTTLASNKGSSRIEDTKVQ</sequence>
<feature type="domain" description="OmpA-like" evidence="5">
    <location>
        <begin position="139"/>
        <end position="257"/>
    </location>
</feature>
<evidence type="ECO:0000256" key="1">
    <source>
        <dbReference type="ARBA" id="ARBA00004442"/>
    </source>
</evidence>
<dbReference type="Pfam" id="PF18393">
    <property type="entry name" value="MotY_N"/>
    <property type="match status" value="1"/>
</dbReference>
<dbReference type="Gene3D" id="2.60.40.2540">
    <property type="match status" value="1"/>
</dbReference>
<dbReference type="InterPro" id="IPR036737">
    <property type="entry name" value="OmpA-like_sf"/>
</dbReference>
<dbReference type="InterPro" id="IPR050330">
    <property type="entry name" value="Bact_OuterMem_StrucFunc"/>
</dbReference>